<comment type="caution">
    <text evidence="1">The sequence shown here is derived from an EMBL/GenBank/DDBJ whole genome shotgun (WGS) entry which is preliminary data.</text>
</comment>
<organism evidence="1 2">
    <name type="scientific">Paralvinella palmiformis</name>
    <dbReference type="NCBI Taxonomy" id="53620"/>
    <lineage>
        <taxon>Eukaryota</taxon>
        <taxon>Metazoa</taxon>
        <taxon>Spiralia</taxon>
        <taxon>Lophotrochozoa</taxon>
        <taxon>Annelida</taxon>
        <taxon>Polychaeta</taxon>
        <taxon>Sedentaria</taxon>
        <taxon>Canalipalpata</taxon>
        <taxon>Terebellida</taxon>
        <taxon>Terebelliformia</taxon>
        <taxon>Alvinellidae</taxon>
        <taxon>Paralvinella</taxon>
    </lineage>
</organism>
<name>A0AAD9JFR9_9ANNE</name>
<dbReference type="EMBL" id="JAODUP010000330">
    <property type="protein sequence ID" value="KAK2152359.1"/>
    <property type="molecule type" value="Genomic_DNA"/>
</dbReference>
<dbReference type="Proteomes" id="UP001208570">
    <property type="component" value="Unassembled WGS sequence"/>
</dbReference>
<sequence>MADEQTQLKSENAELKALMTELKCSVENHHKQREKGNTTITKLQDTMSQKDKDNSDITRTITELRAQNTTLTMDIDRNKCGLVSEINHLSRVLSS</sequence>
<evidence type="ECO:0000313" key="1">
    <source>
        <dbReference type="EMBL" id="KAK2152359.1"/>
    </source>
</evidence>
<accession>A0AAD9JFR9</accession>
<protein>
    <submittedName>
        <fullName evidence="1">Uncharacterized protein</fullName>
    </submittedName>
</protein>
<proteinExistence type="predicted"/>
<gene>
    <name evidence="1" type="ORF">LSH36_330g02029</name>
</gene>
<evidence type="ECO:0000313" key="2">
    <source>
        <dbReference type="Proteomes" id="UP001208570"/>
    </source>
</evidence>
<keyword evidence="2" id="KW-1185">Reference proteome</keyword>
<dbReference type="AlphaFoldDB" id="A0AAD9JFR9"/>
<reference evidence="1" key="1">
    <citation type="journal article" date="2023" name="Mol. Biol. Evol.">
        <title>Third-Generation Sequencing Reveals the Adaptive Role of the Epigenome in Three Deep-Sea Polychaetes.</title>
        <authorList>
            <person name="Perez M."/>
            <person name="Aroh O."/>
            <person name="Sun Y."/>
            <person name="Lan Y."/>
            <person name="Juniper S.K."/>
            <person name="Young C.R."/>
            <person name="Angers B."/>
            <person name="Qian P.Y."/>
        </authorList>
    </citation>
    <scope>NUCLEOTIDE SEQUENCE</scope>
    <source>
        <strain evidence="1">P08H-3</strain>
    </source>
</reference>